<evidence type="ECO:0000256" key="3">
    <source>
        <dbReference type="ARBA" id="ARBA00022692"/>
    </source>
</evidence>
<evidence type="ECO:0000256" key="4">
    <source>
        <dbReference type="ARBA" id="ARBA00022989"/>
    </source>
</evidence>
<feature type="transmembrane region" description="Helical" evidence="6">
    <location>
        <begin position="277"/>
        <end position="297"/>
    </location>
</feature>
<feature type="domain" description="Major facilitator superfamily (MFS) profile" evidence="7">
    <location>
        <begin position="1"/>
        <end position="390"/>
    </location>
</feature>
<feature type="transmembrane region" description="Helical" evidence="6">
    <location>
        <begin position="169"/>
        <end position="193"/>
    </location>
</feature>
<keyword evidence="2" id="KW-1003">Cell membrane</keyword>
<evidence type="ECO:0000256" key="2">
    <source>
        <dbReference type="ARBA" id="ARBA00022475"/>
    </source>
</evidence>
<evidence type="ECO:0000259" key="7">
    <source>
        <dbReference type="PROSITE" id="PS50850"/>
    </source>
</evidence>
<comment type="subcellular location">
    <subcellularLocation>
        <location evidence="1">Cell membrane</location>
        <topology evidence="1">Multi-pass membrane protein</topology>
    </subcellularLocation>
</comment>
<feature type="transmembrane region" description="Helical" evidence="6">
    <location>
        <begin position="79"/>
        <end position="96"/>
    </location>
</feature>
<dbReference type="EMBL" id="CP107716">
    <property type="protein sequence ID" value="UYQ72266.1"/>
    <property type="molecule type" value="Genomic_DNA"/>
</dbReference>
<dbReference type="InterPro" id="IPR011701">
    <property type="entry name" value="MFS"/>
</dbReference>
<feature type="transmembrane region" description="Helical" evidence="6">
    <location>
        <begin position="102"/>
        <end position="130"/>
    </location>
</feature>
<keyword evidence="9" id="KW-1185">Reference proteome</keyword>
<reference evidence="8" key="1">
    <citation type="submission" date="2022-10" db="EMBL/GenBank/DDBJ databases">
        <title>YIM 151497 complete genome.</title>
        <authorList>
            <person name="Chen X."/>
        </authorList>
    </citation>
    <scope>NUCLEOTIDE SEQUENCE</scope>
    <source>
        <strain evidence="8">YIM 151497</strain>
    </source>
</reference>
<dbReference type="InterPro" id="IPR020846">
    <property type="entry name" value="MFS_dom"/>
</dbReference>
<evidence type="ECO:0000313" key="9">
    <source>
        <dbReference type="Proteomes" id="UP001163882"/>
    </source>
</evidence>
<dbReference type="InterPro" id="IPR050189">
    <property type="entry name" value="MFS_Efflux_Transporters"/>
</dbReference>
<feature type="transmembrane region" description="Helical" evidence="6">
    <location>
        <begin position="364"/>
        <end position="382"/>
    </location>
</feature>
<feature type="transmembrane region" description="Helical" evidence="6">
    <location>
        <begin position="246"/>
        <end position="265"/>
    </location>
</feature>
<feature type="transmembrane region" description="Helical" evidence="6">
    <location>
        <begin position="303"/>
        <end position="327"/>
    </location>
</feature>
<keyword evidence="4 6" id="KW-1133">Transmembrane helix</keyword>
<sequence>MSAAISVPVWRGVSYSAGMVALSTLGAAYFVGLFNPFVSEAFGINQATLGLIFSVSTIAAVIPMFLIGRLIDAVSLRRYTIGLLLAFAAACLAIAWSPNLAVFVVGVFFIRLVGDWLFAHAGLTASARFFGTTRMRLSGLTAIGYAVGPMVFPGAALALTATYGWRTAWFAIAAFIVIFAVPACARLLPSAIFAPSTAHLPPKASIRVLDRRILVFLPALMSAPLVFSGLLFHQSVWSQPRGGAEWLSLGLMAYAAAQMSAMFLAGYLAERFSVYRIVAFHALPAAIGLAICTVWSAPWTLVVYLAGAGVATGFTLTLTPLLLIGLYGDTNLGAGRAMIQSVTLVCAAVSTTAMGLWVDDDLGMNLVFGASIAYFALASLLARLGTREQRRDCQTIRDRV</sequence>
<name>A0ABY6IP57_9HYPH</name>
<dbReference type="InterPro" id="IPR036259">
    <property type="entry name" value="MFS_trans_sf"/>
</dbReference>
<evidence type="ECO:0000256" key="1">
    <source>
        <dbReference type="ARBA" id="ARBA00004651"/>
    </source>
</evidence>
<proteinExistence type="predicted"/>
<dbReference type="PROSITE" id="PS50850">
    <property type="entry name" value="MFS"/>
    <property type="match status" value="1"/>
</dbReference>
<gene>
    <name evidence="8" type="ORF">OF122_00265</name>
</gene>
<dbReference type="Gene3D" id="1.20.1250.20">
    <property type="entry name" value="MFS general substrate transporter like domains"/>
    <property type="match status" value="1"/>
</dbReference>
<dbReference type="Proteomes" id="UP001163882">
    <property type="component" value="Chromosome"/>
</dbReference>
<keyword evidence="3 6" id="KW-0812">Transmembrane</keyword>
<dbReference type="RefSeq" id="WP_264225905.1">
    <property type="nucleotide sequence ID" value="NZ_CP107716.1"/>
</dbReference>
<feature type="transmembrane region" description="Helical" evidence="6">
    <location>
        <begin position="213"/>
        <end position="234"/>
    </location>
</feature>
<accession>A0ABY6IP57</accession>
<organism evidence="8 9">
    <name type="scientific">Pelagibacterium flavum</name>
    <dbReference type="NCBI Taxonomy" id="2984530"/>
    <lineage>
        <taxon>Bacteria</taxon>
        <taxon>Pseudomonadati</taxon>
        <taxon>Pseudomonadota</taxon>
        <taxon>Alphaproteobacteria</taxon>
        <taxon>Hyphomicrobiales</taxon>
        <taxon>Devosiaceae</taxon>
        <taxon>Pelagibacterium</taxon>
    </lineage>
</organism>
<dbReference type="SUPFAM" id="SSF103473">
    <property type="entry name" value="MFS general substrate transporter"/>
    <property type="match status" value="1"/>
</dbReference>
<dbReference type="PANTHER" id="PTHR43124:SF3">
    <property type="entry name" value="CHLORAMPHENICOL EFFLUX PUMP RV0191"/>
    <property type="match status" value="1"/>
</dbReference>
<dbReference type="Pfam" id="PF07690">
    <property type="entry name" value="MFS_1"/>
    <property type="match status" value="1"/>
</dbReference>
<evidence type="ECO:0000256" key="6">
    <source>
        <dbReference type="SAM" id="Phobius"/>
    </source>
</evidence>
<dbReference type="PANTHER" id="PTHR43124">
    <property type="entry name" value="PURINE EFFLUX PUMP PBUE"/>
    <property type="match status" value="1"/>
</dbReference>
<keyword evidence="5 6" id="KW-0472">Membrane</keyword>
<feature type="transmembrane region" description="Helical" evidence="6">
    <location>
        <begin position="46"/>
        <end position="67"/>
    </location>
</feature>
<evidence type="ECO:0000256" key="5">
    <source>
        <dbReference type="ARBA" id="ARBA00023136"/>
    </source>
</evidence>
<feature type="transmembrane region" description="Helical" evidence="6">
    <location>
        <begin position="12"/>
        <end position="34"/>
    </location>
</feature>
<protein>
    <submittedName>
        <fullName evidence="8">MFS transporter</fullName>
    </submittedName>
</protein>
<evidence type="ECO:0000313" key="8">
    <source>
        <dbReference type="EMBL" id="UYQ72266.1"/>
    </source>
</evidence>
<feature type="transmembrane region" description="Helical" evidence="6">
    <location>
        <begin position="142"/>
        <end position="163"/>
    </location>
</feature>
<feature type="transmembrane region" description="Helical" evidence="6">
    <location>
        <begin position="339"/>
        <end position="358"/>
    </location>
</feature>